<dbReference type="EMBL" id="AP019782">
    <property type="protein sequence ID" value="BBL71881.1"/>
    <property type="molecule type" value="Genomic_DNA"/>
</dbReference>
<dbReference type="PANTHER" id="PTHR48106:SF8">
    <property type="entry name" value="OS02G0805600 PROTEIN"/>
    <property type="match status" value="1"/>
</dbReference>
<name>A0A8D5AL99_9GAMM</name>
<accession>A0A8D5AL99</accession>
<dbReference type="PANTHER" id="PTHR48106">
    <property type="entry name" value="QUINONE OXIDOREDUCTASE PIG3-RELATED"/>
    <property type="match status" value="1"/>
</dbReference>
<organism evidence="4 5">
    <name type="scientific">Methylogaea oryzae</name>
    <dbReference type="NCBI Taxonomy" id="1295382"/>
    <lineage>
        <taxon>Bacteria</taxon>
        <taxon>Pseudomonadati</taxon>
        <taxon>Pseudomonadota</taxon>
        <taxon>Gammaproteobacteria</taxon>
        <taxon>Methylococcales</taxon>
        <taxon>Methylococcaceae</taxon>
        <taxon>Methylogaea</taxon>
    </lineage>
</organism>
<dbReference type="Pfam" id="PF08240">
    <property type="entry name" value="ADH_N"/>
    <property type="match status" value="1"/>
</dbReference>
<evidence type="ECO:0000313" key="5">
    <source>
        <dbReference type="Proteomes" id="UP000824988"/>
    </source>
</evidence>
<proteinExistence type="predicted"/>
<dbReference type="InterPro" id="IPR013149">
    <property type="entry name" value="ADH-like_C"/>
</dbReference>
<dbReference type="GO" id="GO:0016651">
    <property type="term" value="F:oxidoreductase activity, acting on NAD(P)H"/>
    <property type="evidence" value="ECO:0007669"/>
    <property type="project" value="TreeGrafter"/>
</dbReference>
<dbReference type="InterPro" id="IPR014189">
    <property type="entry name" value="Quinone_OxRdtase_PIG3"/>
</dbReference>
<dbReference type="GO" id="GO:0070402">
    <property type="term" value="F:NADPH binding"/>
    <property type="evidence" value="ECO:0007669"/>
    <property type="project" value="TreeGrafter"/>
</dbReference>
<dbReference type="RefSeq" id="WP_221048941.1">
    <property type="nucleotide sequence ID" value="NZ_AP019782.1"/>
</dbReference>
<dbReference type="NCBIfam" id="TIGR02824">
    <property type="entry name" value="quinone_pig3"/>
    <property type="match status" value="1"/>
</dbReference>
<dbReference type="SMART" id="SM00829">
    <property type="entry name" value="PKS_ER"/>
    <property type="match status" value="1"/>
</dbReference>
<feature type="domain" description="Enoyl reductase (ER)" evidence="3">
    <location>
        <begin position="10"/>
        <end position="323"/>
    </location>
</feature>
<dbReference type="Pfam" id="PF00107">
    <property type="entry name" value="ADH_zinc_N"/>
    <property type="match status" value="1"/>
</dbReference>
<dbReference type="CDD" id="cd05276">
    <property type="entry name" value="p53_inducible_oxidoreductase"/>
    <property type="match status" value="1"/>
</dbReference>
<evidence type="ECO:0000256" key="2">
    <source>
        <dbReference type="ARBA" id="ARBA00023002"/>
    </source>
</evidence>
<dbReference type="KEGG" id="moz:MoryE10_24870"/>
<keyword evidence="2" id="KW-0560">Oxidoreductase</keyword>
<reference evidence="4" key="1">
    <citation type="submission" date="2019-06" db="EMBL/GenBank/DDBJ databases">
        <title>Complete genome sequence of Methylogaea oryzae strain JCM16910.</title>
        <authorList>
            <person name="Asakawa S."/>
        </authorList>
    </citation>
    <scope>NUCLEOTIDE SEQUENCE</scope>
    <source>
        <strain evidence="4">E10</strain>
    </source>
</reference>
<evidence type="ECO:0000313" key="4">
    <source>
        <dbReference type="EMBL" id="BBL71881.1"/>
    </source>
</evidence>
<keyword evidence="1" id="KW-0521">NADP</keyword>
<evidence type="ECO:0000256" key="1">
    <source>
        <dbReference type="ARBA" id="ARBA00022857"/>
    </source>
</evidence>
<keyword evidence="5" id="KW-1185">Reference proteome</keyword>
<dbReference type="InterPro" id="IPR020843">
    <property type="entry name" value="ER"/>
</dbReference>
<dbReference type="Proteomes" id="UP000824988">
    <property type="component" value="Chromosome"/>
</dbReference>
<protein>
    <submittedName>
        <fullName evidence="4">NAD(P)H quinone oxidoreductase</fullName>
    </submittedName>
</protein>
<dbReference type="AlphaFoldDB" id="A0A8D5AL99"/>
<evidence type="ECO:0000259" key="3">
    <source>
        <dbReference type="SMART" id="SM00829"/>
    </source>
</evidence>
<gene>
    <name evidence="4" type="ORF">MoryE10_24870</name>
</gene>
<dbReference type="InterPro" id="IPR013154">
    <property type="entry name" value="ADH-like_N"/>
</dbReference>
<sequence>MLAVDIAAAGGPEMLRLCHRPVPQPGAGEVLIKVAAAGVNRPDVMQRLGLYPPPPGASDIPGLEVAGEIAALGPGVPGWAEGDQVCALVTGGGYAEYCLASALLCLPSPKSLNTVQAAALPETFFTVWSNVFDRGRLQPHETLLVHGGAGGIGTSAIQLAKVWGATVYATAGSDDKCRCCETLGADKAINYRNEDFVERIKALTAGRGVDLILDMVGGDYLQRNLDCLATDGRLVQIALQQGPKTQINLLPIMLKRLTLTGSTLRARPVKEKAVIADTLQTKVWPVLETGRIRPLVHCTFPLAEAAEAHRLMESGGHMGKIVLTVSP</sequence>